<comment type="caution">
    <text evidence="1">The sequence shown here is derived from an EMBL/GenBank/DDBJ whole genome shotgun (WGS) entry which is preliminary data.</text>
</comment>
<protein>
    <submittedName>
        <fullName evidence="1">Uncharacterized protein</fullName>
    </submittedName>
</protein>
<organism evidence="1 2">
    <name type="scientific">Bauhinia variegata</name>
    <name type="common">Purple orchid tree</name>
    <name type="synonym">Phanera variegata</name>
    <dbReference type="NCBI Taxonomy" id="167791"/>
    <lineage>
        <taxon>Eukaryota</taxon>
        <taxon>Viridiplantae</taxon>
        <taxon>Streptophyta</taxon>
        <taxon>Embryophyta</taxon>
        <taxon>Tracheophyta</taxon>
        <taxon>Spermatophyta</taxon>
        <taxon>Magnoliopsida</taxon>
        <taxon>eudicotyledons</taxon>
        <taxon>Gunneridae</taxon>
        <taxon>Pentapetalae</taxon>
        <taxon>rosids</taxon>
        <taxon>fabids</taxon>
        <taxon>Fabales</taxon>
        <taxon>Fabaceae</taxon>
        <taxon>Cercidoideae</taxon>
        <taxon>Cercideae</taxon>
        <taxon>Bauhiniinae</taxon>
        <taxon>Bauhinia</taxon>
    </lineage>
</organism>
<dbReference type="Proteomes" id="UP000828941">
    <property type="component" value="Chromosome 1"/>
</dbReference>
<name>A0ACB9QAK0_BAUVA</name>
<accession>A0ACB9QAK0</accession>
<gene>
    <name evidence="1" type="ORF">L6164_001321</name>
</gene>
<evidence type="ECO:0000313" key="1">
    <source>
        <dbReference type="EMBL" id="KAI4357369.1"/>
    </source>
</evidence>
<keyword evidence="2" id="KW-1185">Reference proteome</keyword>
<dbReference type="EMBL" id="CM039426">
    <property type="protein sequence ID" value="KAI4357369.1"/>
    <property type="molecule type" value="Genomic_DNA"/>
</dbReference>
<reference evidence="1 2" key="1">
    <citation type="journal article" date="2022" name="DNA Res.">
        <title>Chromosomal-level genome assembly of the orchid tree Bauhinia variegata (Leguminosae; Cercidoideae) supports the allotetraploid origin hypothesis of Bauhinia.</title>
        <authorList>
            <person name="Zhong Y."/>
            <person name="Chen Y."/>
            <person name="Zheng D."/>
            <person name="Pang J."/>
            <person name="Liu Y."/>
            <person name="Luo S."/>
            <person name="Meng S."/>
            <person name="Qian L."/>
            <person name="Wei D."/>
            <person name="Dai S."/>
            <person name="Zhou R."/>
        </authorList>
    </citation>
    <scope>NUCLEOTIDE SEQUENCE [LARGE SCALE GENOMIC DNA]</scope>
    <source>
        <strain evidence="1">BV-YZ2020</strain>
    </source>
</reference>
<evidence type="ECO:0000313" key="2">
    <source>
        <dbReference type="Proteomes" id="UP000828941"/>
    </source>
</evidence>
<sequence length="143" mass="16759">MKEMPMFDRMHEISSYFHELRPVVPWCCIVWNTYCISKMSCIAWLVFLDRLAIRSRLKRMNLLQDDSCVFCHNRSETRDRLFFECRLSSSIVKALMAAVDFDIGSDVFTTRQHVFVGAKRKEIPIFKLRVAAGLCSHLYLLEG</sequence>
<proteinExistence type="predicted"/>